<dbReference type="GO" id="GO:0071555">
    <property type="term" value="P:cell wall organization"/>
    <property type="evidence" value="ECO:0007669"/>
    <property type="project" value="UniProtKB-KW"/>
</dbReference>
<dbReference type="InterPro" id="IPR001264">
    <property type="entry name" value="Glyco_trans_51"/>
</dbReference>
<evidence type="ECO:0000256" key="7">
    <source>
        <dbReference type="ARBA" id="ARBA00022801"/>
    </source>
</evidence>
<keyword evidence="16" id="KW-1133">Transmembrane helix</keyword>
<keyword evidence="8" id="KW-0133">Cell shape</keyword>
<evidence type="ECO:0000313" key="19">
    <source>
        <dbReference type="EMBL" id="ARF69804.1"/>
    </source>
</evidence>
<proteinExistence type="predicted"/>
<protein>
    <submittedName>
        <fullName evidence="19">Carboxypeptidase</fullName>
    </submittedName>
</protein>
<evidence type="ECO:0000256" key="4">
    <source>
        <dbReference type="ARBA" id="ARBA00022670"/>
    </source>
</evidence>
<evidence type="ECO:0000256" key="9">
    <source>
        <dbReference type="ARBA" id="ARBA00022984"/>
    </source>
</evidence>
<evidence type="ECO:0000256" key="10">
    <source>
        <dbReference type="ARBA" id="ARBA00023136"/>
    </source>
</evidence>
<dbReference type="GO" id="GO:0009252">
    <property type="term" value="P:peptidoglycan biosynthetic process"/>
    <property type="evidence" value="ECO:0007669"/>
    <property type="project" value="UniProtKB-KW"/>
</dbReference>
<dbReference type="GO" id="GO:0008955">
    <property type="term" value="F:peptidoglycan glycosyltransferase activity"/>
    <property type="evidence" value="ECO:0007669"/>
    <property type="project" value="UniProtKB-EC"/>
</dbReference>
<keyword evidence="6" id="KW-0808">Transferase</keyword>
<evidence type="ECO:0000256" key="1">
    <source>
        <dbReference type="ARBA" id="ARBA00004236"/>
    </source>
</evidence>
<evidence type="ECO:0000256" key="12">
    <source>
        <dbReference type="ARBA" id="ARBA00023316"/>
    </source>
</evidence>
<dbReference type="Gene3D" id="2.60.40.10">
    <property type="entry name" value="Immunoglobulins"/>
    <property type="match status" value="1"/>
</dbReference>
<dbReference type="InterPro" id="IPR001460">
    <property type="entry name" value="PCN-bd_Tpept"/>
</dbReference>
<dbReference type="EMBL" id="CP020557">
    <property type="protein sequence ID" value="ARF69804.1"/>
    <property type="molecule type" value="Genomic_DNA"/>
</dbReference>
<dbReference type="SUPFAM" id="SSF56601">
    <property type="entry name" value="beta-lactamase/transpeptidase-like"/>
    <property type="match status" value="1"/>
</dbReference>
<evidence type="ECO:0000256" key="6">
    <source>
        <dbReference type="ARBA" id="ARBA00022679"/>
    </source>
</evidence>
<reference evidence="19 20" key="1">
    <citation type="submission" date="2017-03" db="EMBL/GenBank/DDBJ databases">
        <title>Paenibacillus larvae genome sequencing.</title>
        <authorList>
            <person name="Dingman D.W."/>
        </authorList>
    </citation>
    <scope>NUCLEOTIDE SEQUENCE [LARGE SCALE GENOMIC DNA]</scope>
    <source>
        <strain evidence="19 20">SAG 10367</strain>
    </source>
</reference>
<sequence>MEDNQQKHKPCFRKAGRITVISLKWLCICGLFFFLLAGGVAFGYVSALVKDDPVRSKDEIMKQVEQNVVTGSAFFNDNTLIGQLRTEEDRSLVTMEEIPQVIFDAVFAVEDKNFYEHNGIDYNGLFRAFYQKLTNKEVQTGGSTITQQLARRVFLSLDKEDSRKAKEILLSLRMERLMTKDQILLAYLIKIPYGNGNTGTNVYGIKAAAKGIFGITDLKDVNLAQAAYLAGIPQLPSSYSAFTGTGQFNEEGFKRAVNRQQLVLKRMLQENKINEQQYQEALAFDLKSALAKPDKNTAYQDYPYLMMEVERETAIQLLKQKYPDLDRNKDKDKYDEALKEMRKQVLQGGYQIYTTIDKTIYDSMQAIAKNDKNFSPKDKRGLEQTAAVMMDSKTSAVLGMIEGRSFEVNQINMATQDPRQPGSTMKPIAAFIPAMEKGLMQPAGVLDDSPIIMKNGNSLHIPVNAGRGYQGLVTARKALNQSYNIPALRLYNDVIGIEEAWSYAKKMGISTIKDQDYNSRVGVIGGMWAGTTVKDMTNAYATMANKGNFNEAFMISKITDSQGNVVYEHETKPVSVFSEETAYLITDMLKTVLSNGTGTQIKSSFSGYGKMDVVGKTGSTQDDTDAWFVGYTPSVTLGVWAGYEERKYTLQTKAARNRAMSIWSLVMNDTLKQKPDLFADKKFTKPDNIVTATVSNVSGLLPNDLTRQSNHLVTDIFNKKFLPKKVDDRLTRVRIISYNNINYIAQSSTPEDFVQSKIVVKRDKSLSQLMKEIQNALPKVPAKKRHALSFYKPKDYDDDAPTEIDPRKDDGVAPAAPGSLVATRSGGVSTITFGPSSSQDVIGYRLYRSVNRGPFQRVGGKVVLVGKELKFTDEVSMDANYAYYVTAVDVAGNESVPSSSFASGGTPTPTPDPPVPGGEGTPSQIPVPDPAPQD</sequence>
<gene>
    <name evidence="19" type="ORF">B7C51_21140</name>
</gene>
<dbReference type="GO" id="GO:0008658">
    <property type="term" value="F:penicillin binding"/>
    <property type="evidence" value="ECO:0007669"/>
    <property type="project" value="InterPro"/>
</dbReference>
<dbReference type="GO" id="GO:0005886">
    <property type="term" value="C:plasma membrane"/>
    <property type="evidence" value="ECO:0007669"/>
    <property type="project" value="UniProtKB-SubCell"/>
</dbReference>
<keyword evidence="12" id="KW-0961">Cell wall biogenesis/degradation</keyword>
<feature type="transmembrane region" description="Helical" evidence="16">
    <location>
        <begin position="21"/>
        <end position="45"/>
    </location>
</feature>
<dbReference type="RefSeq" id="WP_083041234.1">
    <property type="nucleotide sequence ID" value="NZ_CP020557.1"/>
</dbReference>
<dbReference type="PANTHER" id="PTHR32282:SF11">
    <property type="entry name" value="PENICILLIN-BINDING PROTEIN 1B"/>
    <property type="match status" value="1"/>
</dbReference>
<comment type="catalytic activity">
    <reaction evidence="14">
        <text>[GlcNAc-(1-&gt;4)-Mur2Ac(oyl-L-Ala-gamma-D-Glu-L-Lys-D-Ala-D-Ala)](n)-di-trans,octa-cis-undecaprenyl diphosphate + beta-D-GlcNAc-(1-&gt;4)-Mur2Ac(oyl-L-Ala-gamma-D-Glu-L-Lys-D-Ala-D-Ala)-di-trans,octa-cis-undecaprenyl diphosphate = [GlcNAc-(1-&gt;4)-Mur2Ac(oyl-L-Ala-gamma-D-Glu-L-Lys-D-Ala-D-Ala)](n+1)-di-trans,octa-cis-undecaprenyl diphosphate + di-trans,octa-cis-undecaprenyl diphosphate + H(+)</text>
        <dbReference type="Rhea" id="RHEA:23708"/>
        <dbReference type="Rhea" id="RHEA-COMP:9602"/>
        <dbReference type="Rhea" id="RHEA-COMP:9603"/>
        <dbReference type="ChEBI" id="CHEBI:15378"/>
        <dbReference type="ChEBI" id="CHEBI:58405"/>
        <dbReference type="ChEBI" id="CHEBI:60033"/>
        <dbReference type="ChEBI" id="CHEBI:78435"/>
        <dbReference type="EC" id="2.4.99.28"/>
    </reaction>
</comment>
<dbReference type="Gene3D" id="3.40.710.10">
    <property type="entry name" value="DD-peptidase/beta-lactamase superfamily"/>
    <property type="match status" value="1"/>
</dbReference>
<evidence type="ECO:0000313" key="20">
    <source>
        <dbReference type="Proteomes" id="UP000192727"/>
    </source>
</evidence>
<dbReference type="GO" id="GO:0030288">
    <property type="term" value="C:outer membrane-bounded periplasmic space"/>
    <property type="evidence" value="ECO:0007669"/>
    <property type="project" value="TreeGrafter"/>
</dbReference>
<evidence type="ECO:0000256" key="14">
    <source>
        <dbReference type="ARBA" id="ARBA00049902"/>
    </source>
</evidence>
<dbReference type="GO" id="GO:0008360">
    <property type="term" value="P:regulation of cell shape"/>
    <property type="evidence" value="ECO:0007669"/>
    <property type="project" value="UniProtKB-KW"/>
</dbReference>
<feature type="domain" description="Penicillin-binding protein transpeptidase" evidence="17">
    <location>
        <begin position="386"/>
        <end position="636"/>
    </location>
</feature>
<keyword evidence="9" id="KW-0573">Peptidoglycan synthesis</keyword>
<dbReference type="Pfam" id="PF00912">
    <property type="entry name" value="Transgly"/>
    <property type="match status" value="1"/>
</dbReference>
<keyword evidence="10 16" id="KW-0472">Membrane</keyword>
<evidence type="ECO:0000256" key="13">
    <source>
        <dbReference type="ARBA" id="ARBA00034000"/>
    </source>
</evidence>
<evidence type="ECO:0000256" key="15">
    <source>
        <dbReference type="SAM" id="MobiDB-lite"/>
    </source>
</evidence>
<dbReference type="InterPro" id="IPR013783">
    <property type="entry name" value="Ig-like_fold"/>
</dbReference>
<feature type="region of interest" description="Disordered" evidence="15">
    <location>
        <begin position="894"/>
        <end position="934"/>
    </location>
</feature>
<feature type="domain" description="Glycosyl transferase family 51" evidence="18">
    <location>
        <begin position="78"/>
        <end position="267"/>
    </location>
</feature>
<dbReference type="AlphaFoldDB" id="A0A1V0UX27"/>
<comment type="catalytic activity">
    <reaction evidence="13">
        <text>Preferential cleavage: (Ac)2-L-Lys-D-Ala-|-D-Ala. Also transpeptidation of peptidyl-alanyl moieties that are N-acyl substituents of D-alanine.</text>
        <dbReference type="EC" id="3.4.16.4"/>
    </reaction>
</comment>
<evidence type="ECO:0000256" key="16">
    <source>
        <dbReference type="SAM" id="Phobius"/>
    </source>
</evidence>
<feature type="compositionally biased region" description="Pro residues" evidence="15">
    <location>
        <begin position="925"/>
        <end position="934"/>
    </location>
</feature>
<dbReference type="SUPFAM" id="SSF53955">
    <property type="entry name" value="Lysozyme-like"/>
    <property type="match status" value="1"/>
</dbReference>
<keyword evidence="4" id="KW-0645">Protease</keyword>
<evidence type="ECO:0000256" key="8">
    <source>
        <dbReference type="ARBA" id="ARBA00022960"/>
    </source>
</evidence>
<comment type="subcellular location">
    <subcellularLocation>
        <location evidence="1">Cell membrane</location>
    </subcellularLocation>
</comment>
<dbReference type="GO" id="GO:0006508">
    <property type="term" value="P:proteolysis"/>
    <property type="evidence" value="ECO:0007669"/>
    <property type="project" value="UniProtKB-KW"/>
</dbReference>
<organism evidence="19 20">
    <name type="scientific">Paenibacillus larvae subsp. pulvifaciens</name>
    <dbReference type="NCBI Taxonomy" id="1477"/>
    <lineage>
        <taxon>Bacteria</taxon>
        <taxon>Bacillati</taxon>
        <taxon>Bacillota</taxon>
        <taxon>Bacilli</taxon>
        <taxon>Bacillales</taxon>
        <taxon>Paenibacillaceae</taxon>
        <taxon>Paenibacillus</taxon>
    </lineage>
</organism>
<dbReference type="Pfam" id="PF00905">
    <property type="entry name" value="Transpeptidase"/>
    <property type="match status" value="1"/>
</dbReference>
<name>A0A1V0UX27_9BACL</name>
<dbReference type="InterPro" id="IPR050396">
    <property type="entry name" value="Glycosyltr_51/Transpeptidase"/>
</dbReference>
<dbReference type="InterPro" id="IPR036950">
    <property type="entry name" value="PBP_transglycosylase"/>
</dbReference>
<accession>A0A1V0UX27</accession>
<dbReference type="InterPro" id="IPR023346">
    <property type="entry name" value="Lysozyme-like_dom_sf"/>
</dbReference>
<evidence type="ECO:0000256" key="5">
    <source>
        <dbReference type="ARBA" id="ARBA00022676"/>
    </source>
</evidence>
<evidence type="ECO:0000259" key="17">
    <source>
        <dbReference type="Pfam" id="PF00905"/>
    </source>
</evidence>
<keyword evidence="11" id="KW-0511">Multifunctional enzyme</keyword>
<evidence type="ECO:0000256" key="2">
    <source>
        <dbReference type="ARBA" id="ARBA00022475"/>
    </source>
</evidence>
<dbReference type="InterPro" id="IPR012338">
    <property type="entry name" value="Beta-lactam/transpept-like"/>
</dbReference>
<evidence type="ECO:0000256" key="11">
    <source>
        <dbReference type="ARBA" id="ARBA00023268"/>
    </source>
</evidence>
<dbReference type="GO" id="GO:0009002">
    <property type="term" value="F:serine-type D-Ala-D-Ala carboxypeptidase activity"/>
    <property type="evidence" value="ECO:0007669"/>
    <property type="project" value="UniProtKB-EC"/>
</dbReference>
<dbReference type="Gene3D" id="1.10.3810.10">
    <property type="entry name" value="Biosynthetic peptidoglycan transglycosylase-like"/>
    <property type="match status" value="1"/>
</dbReference>
<dbReference type="Proteomes" id="UP000192727">
    <property type="component" value="Chromosome"/>
</dbReference>
<keyword evidence="2" id="KW-1003">Cell membrane</keyword>
<evidence type="ECO:0000259" key="18">
    <source>
        <dbReference type="Pfam" id="PF00912"/>
    </source>
</evidence>
<keyword evidence="5" id="KW-0328">Glycosyltransferase</keyword>
<keyword evidence="3 19" id="KW-0121">Carboxypeptidase</keyword>
<dbReference type="PANTHER" id="PTHR32282">
    <property type="entry name" value="BINDING PROTEIN TRANSPEPTIDASE, PUTATIVE-RELATED"/>
    <property type="match status" value="1"/>
</dbReference>
<evidence type="ECO:0000256" key="3">
    <source>
        <dbReference type="ARBA" id="ARBA00022645"/>
    </source>
</evidence>
<keyword evidence="7" id="KW-0378">Hydrolase</keyword>
<keyword evidence="16" id="KW-0812">Transmembrane</keyword>